<evidence type="ECO:0000256" key="1">
    <source>
        <dbReference type="SAM" id="SignalP"/>
    </source>
</evidence>
<name>A0ABX5CN59_9ALTE</name>
<accession>A0ABX5CN59</accession>
<comment type="caution">
    <text evidence="2">The sequence shown here is derived from an EMBL/GenBank/DDBJ whole genome shotgun (WGS) entry which is preliminary data.</text>
</comment>
<keyword evidence="3" id="KW-1185">Reference proteome</keyword>
<feature type="chain" id="PRO_5045658474" evidence="1">
    <location>
        <begin position="25"/>
        <end position="91"/>
    </location>
</feature>
<dbReference type="EMBL" id="PVNO01000025">
    <property type="protein sequence ID" value="PRO68833.1"/>
    <property type="molecule type" value="Genomic_DNA"/>
</dbReference>
<dbReference type="Proteomes" id="UP000239539">
    <property type="component" value="Unassembled WGS sequence"/>
</dbReference>
<reference evidence="3" key="1">
    <citation type="journal article" date="2020" name="Int. J. Syst. Evol. Microbiol.">
        <title>Alteromonas alba sp. nov., a marine bacterium isolated from the seawater of the West Pacific Ocean.</title>
        <authorList>
            <person name="Sun C."/>
            <person name="Wu Y.-H."/>
            <person name="Xamxidin M."/>
            <person name="Cheng H."/>
            <person name="Xu X.-W."/>
        </authorList>
    </citation>
    <scope>NUCLEOTIDE SEQUENCE [LARGE SCALE GENOMIC DNA]</scope>
    <source>
        <strain evidence="3">9a2</strain>
    </source>
</reference>
<proteinExistence type="predicted"/>
<sequence length="91" mass="9911">MKTLSKYMLLSIALSSMASSPSFALENEASLSMTQAQEISSNQNVKKQRLNKSLALNALKRSIFPVSQSKKQPSGLFLIHSVLPNNSSKAN</sequence>
<gene>
    <name evidence="2" type="ORF">C6Y39_09700</name>
</gene>
<keyword evidence="1" id="KW-0732">Signal</keyword>
<evidence type="ECO:0000313" key="2">
    <source>
        <dbReference type="EMBL" id="PRO68833.1"/>
    </source>
</evidence>
<dbReference type="RefSeq" id="WP_105931061.1">
    <property type="nucleotide sequence ID" value="NZ_PVNO01000025.1"/>
</dbReference>
<feature type="signal peptide" evidence="1">
    <location>
        <begin position="1"/>
        <end position="24"/>
    </location>
</feature>
<protein>
    <submittedName>
        <fullName evidence="2">Uncharacterized protein</fullName>
    </submittedName>
</protein>
<evidence type="ECO:0000313" key="3">
    <source>
        <dbReference type="Proteomes" id="UP000239539"/>
    </source>
</evidence>
<organism evidence="2 3">
    <name type="scientific">Alteromonas gracilis</name>
    <dbReference type="NCBI Taxonomy" id="1479524"/>
    <lineage>
        <taxon>Bacteria</taxon>
        <taxon>Pseudomonadati</taxon>
        <taxon>Pseudomonadota</taxon>
        <taxon>Gammaproteobacteria</taxon>
        <taxon>Alteromonadales</taxon>
        <taxon>Alteromonadaceae</taxon>
        <taxon>Alteromonas/Salinimonas group</taxon>
        <taxon>Alteromonas</taxon>
    </lineage>
</organism>